<dbReference type="AlphaFoldDB" id="A0A087T7K8"/>
<dbReference type="PANTHER" id="PTHR46197">
    <property type="entry name" value="PROTEIN ABHD14B-LIKE"/>
    <property type="match status" value="1"/>
</dbReference>
<keyword evidence="2" id="KW-0963">Cytoplasm</keyword>
<keyword evidence="4" id="KW-1185">Reference proteome</keyword>
<dbReference type="GO" id="GO:0005737">
    <property type="term" value="C:cytoplasm"/>
    <property type="evidence" value="ECO:0007669"/>
    <property type="project" value="UniProtKB-SubCell"/>
</dbReference>
<dbReference type="EMBL" id="KK113815">
    <property type="protein sequence ID" value="KFM61097.1"/>
    <property type="molecule type" value="Genomic_DNA"/>
</dbReference>
<dbReference type="GO" id="GO:0016787">
    <property type="term" value="F:hydrolase activity"/>
    <property type="evidence" value="ECO:0007669"/>
    <property type="project" value="UniProtKB-KW"/>
</dbReference>
<evidence type="ECO:0000256" key="1">
    <source>
        <dbReference type="ARBA" id="ARBA00004496"/>
    </source>
</evidence>
<dbReference type="SUPFAM" id="SSF53474">
    <property type="entry name" value="alpha/beta-Hydrolases"/>
    <property type="match status" value="1"/>
</dbReference>
<sequence length="192" mass="21404">MFSSKTWLDLGTIHILAAMGYRTVAVDLPGYANTPPAEIPDKGNFLHQMIQSFGLCHPVIVSPSMSGYYALPYLLKNWTSMAGYIPVAPVGIEVLEDLPKCSDANCKSHVYAPLQPYLHDPLPDLRPIQTPTMVVFGEKDRSRSSALLSLLPMSQCQEIPNGSHPAYLDNPNLWHQLLYNFLCHLSKTYCLE</sequence>
<accession>A0A087T7K8</accession>
<reference evidence="3 4" key="1">
    <citation type="submission" date="2013-11" db="EMBL/GenBank/DDBJ databases">
        <title>Genome sequencing of Stegodyphus mimosarum.</title>
        <authorList>
            <person name="Bechsgaard J."/>
        </authorList>
    </citation>
    <scope>NUCLEOTIDE SEQUENCE [LARGE SCALE GENOMIC DNA]</scope>
</reference>
<dbReference type="InterPro" id="IPR029058">
    <property type="entry name" value="AB_hydrolase_fold"/>
</dbReference>
<feature type="non-terminal residue" evidence="3">
    <location>
        <position position="192"/>
    </location>
</feature>
<dbReference type="OMA" id="GPWEDTH"/>
<evidence type="ECO:0000313" key="4">
    <source>
        <dbReference type="Proteomes" id="UP000054359"/>
    </source>
</evidence>
<evidence type="ECO:0000313" key="3">
    <source>
        <dbReference type="EMBL" id="KFM61097.1"/>
    </source>
</evidence>
<proteinExistence type="predicted"/>
<gene>
    <name evidence="3" type="ORF">X975_09521</name>
</gene>
<dbReference type="Proteomes" id="UP000054359">
    <property type="component" value="Unassembled WGS sequence"/>
</dbReference>
<protein>
    <submittedName>
        <fullName evidence="3">Abhydrolase domain-containing protein 14A</fullName>
    </submittedName>
</protein>
<dbReference type="STRING" id="407821.A0A087T7K8"/>
<dbReference type="Gene3D" id="3.40.50.1820">
    <property type="entry name" value="alpha/beta hydrolase"/>
    <property type="match status" value="1"/>
</dbReference>
<comment type="subcellular location">
    <subcellularLocation>
        <location evidence="1">Cytoplasm</location>
    </subcellularLocation>
</comment>
<keyword evidence="3" id="KW-0378">Hydrolase</keyword>
<organism evidence="3 4">
    <name type="scientific">Stegodyphus mimosarum</name>
    <name type="common">African social velvet spider</name>
    <dbReference type="NCBI Taxonomy" id="407821"/>
    <lineage>
        <taxon>Eukaryota</taxon>
        <taxon>Metazoa</taxon>
        <taxon>Ecdysozoa</taxon>
        <taxon>Arthropoda</taxon>
        <taxon>Chelicerata</taxon>
        <taxon>Arachnida</taxon>
        <taxon>Araneae</taxon>
        <taxon>Araneomorphae</taxon>
        <taxon>Entelegynae</taxon>
        <taxon>Eresoidea</taxon>
        <taxon>Eresidae</taxon>
        <taxon>Stegodyphus</taxon>
    </lineage>
</organism>
<dbReference type="OrthoDB" id="284184at2759"/>
<name>A0A087T7K8_STEMI</name>
<dbReference type="PANTHER" id="PTHR46197:SF3">
    <property type="entry name" value="AB HYDROLASE-1 DOMAIN-CONTAINING PROTEIN"/>
    <property type="match status" value="1"/>
</dbReference>
<evidence type="ECO:0000256" key="2">
    <source>
        <dbReference type="ARBA" id="ARBA00022490"/>
    </source>
</evidence>